<dbReference type="GeneID" id="97608259"/>
<evidence type="ECO:0000256" key="3">
    <source>
        <dbReference type="ARBA" id="ARBA00022630"/>
    </source>
</evidence>
<comment type="similarity">
    <text evidence="5">Belongs to the SsuE family. Isf subfamily.</text>
</comment>
<evidence type="ECO:0000256" key="2">
    <source>
        <dbReference type="ARBA" id="ARBA00001966"/>
    </source>
</evidence>
<comment type="cofactor">
    <cofactor evidence="1">
        <name>FMN</name>
        <dbReference type="ChEBI" id="CHEBI:58210"/>
    </cofactor>
</comment>
<evidence type="ECO:0000313" key="7">
    <source>
        <dbReference type="EMBL" id="PWR69897.1"/>
    </source>
</evidence>
<dbReference type="Proteomes" id="UP000245934">
    <property type="component" value="Unassembled WGS sequence"/>
</dbReference>
<protein>
    <submittedName>
        <fullName evidence="7">Flavodoxin family protein</fullName>
    </submittedName>
</protein>
<name>A0A2V2N158_9EURY</name>
<feature type="domain" description="NADPH-dependent FMN reductase-like" evidence="6">
    <location>
        <begin position="12"/>
        <end position="107"/>
    </location>
</feature>
<dbReference type="OrthoDB" id="9059at2157"/>
<comment type="cofactor">
    <cofactor evidence="2">
        <name>[4Fe-4S] cluster</name>
        <dbReference type="ChEBI" id="CHEBI:49883"/>
    </cofactor>
</comment>
<dbReference type="InterPro" id="IPR029039">
    <property type="entry name" value="Flavoprotein-like_sf"/>
</dbReference>
<dbReference type="Pfam" id="PF03358">
    <property type="entry name" value="FMN_red"/>
    <property type="match status" value="1"/>
</dbReference>
<dbReference type="RefSeq" id="WP_109942285.1">
    <property type="nucleotide sequence ID" value="NZ_CP176366.1"/>
</dbReference>
<dbReference type="SUPFAM" id="SSF52218">
    <property type="entry name" value="Flavoproteins"/>
    <property type="match status" value="1"/>
</dbReference>
<dbReference type="PANTHER" id="PTHR43278:SF2">
    <property type="entry name" value="IRON-SULFUR FLAVOPROTEIN"/>
    <property type="match status" value="1"/>
</dbReference>
<dbReference type="PANTHER" id="PTHR43278">
    <property type="entry name" value="NAD(P)H-DEPENDENT FMN-CONTAINING OXIDOREDUCTASE YWQN-RELATED"/>
    <property type="match status" value="1"/>
</dbReference>
<sequence length="247" mass="27811">MSKCYATNYNSSPHKGNGNTAVILDPFLQGMKEAGADISLHYTDDLIISACRGDLRCMTHTPGTCIHDDDMRWLFPKMEDADIWVLASPLYCDGVTGPMKTLMDRMVPLLQLFVELREDRCRHPLWTPKERMIVLVSNCGFWENESFDPVIAQTKAFAKNVHAEYAGSIIRPHGPTLKAMIQKGLPVQDVLDSIRDAGFQLIDKGYMDECTLNAISRPLKTRDAFLKDANEIIQNIIDHAMIHSESL</sequence>
<evidence type="ECO:0000259" key="6">
    <source>
        <dbReference type="Pfam" id="PF03358"/>
    </source>
</evidence>
<keyword evidence="8" id="KW-1185">Reference proteome</keyword>
<keyword evidence="3" id="KW-0285">Flavoprotein</keyword>
<organism evidence="7 8">
    <name type="scientific">Methanospirillum stamsii</name>
    <dbReference type="NCBI Taxonomy" id="1277351"/>
    <lineage>
        <taxon>Archaea</taxon>
        <taxon>Methanobacteriati</taxon>
        <taxon>Methanobacteriota</taxon>
        <taxon>Stenosarchaea group</taxon>
        <taxon>Methanomicrobia</taxon>
        <taxon>Methanomicrobiales</taxon>
        <taxon>Methanospirillaceae</taxon>
        <taxon>Methanospirillum</taxon>
    </lineage>
</organism>
<keyword evidence="4" id="KW-0288">FMN</keyword>
<dbReference type="AlphaFoldDB" id="A0A2V2N158"/>
<comment type="caution">
    <text evidence="7">The sequence shown here is derived from an EMBL/GenBank/DDBJ whole genome shotgun (WGS) entry which is preliminary data.</text>
</comment>
<reference evidence="7 8" key="1">
    <citation type="submission" date="2018-05" db="EMBL/GenBank/DDBJ databases">
        <title>Draft genome of Methanospirillum stamsii Pt1.</title>
        <authorList>
            <person name="Dueholm M.S."/>
            <person name="Nielsen P.H."/>
            <person name="Bakmann L.F."/>
            <person name="Otzen D.E."/>
        </authorList>
    </citation>
    <scope>NUCLEOTIDE SEQUENCE [LARGE SCALE GENOMIC DNA]</scope>
    <source>
        <strain evidence="7 8">Pt1</strain>
    </source>
</reference>
<accession>A0A2V2N158</accession>
<evidence type="ECO:0000313" key="8">
    <source>
        <dbReference type="Proteomes" id="UP000245934"/>
    </source>
</evidence>
<dbReference type="EMBL" id="QGMZ01000050">
    <property type="protein sequence ID" value="PWR69897.1"/>
    <property type="molecule type" value="Genomic_DNA"/>
</dbReference>
<dbReference type="InterPro" id="IPR005025">
    <property type="entry name" value="FMN_Rdtase-like_dom"/>
</dbReference>
<gene>
    <name evidence="7" type="ORF">DLD82_16765</name>
</gene>
<dbReference type="InterPro" id="IPR051796">
    <property type="entry name" value="ISF_SsuE-like"/>
</dbReference>
<dbReference type="Gene3D" id="3.40.50.360">
    <property type="match status" value="1"/>
</dbReference>
<evidence type="ECO:0000256" key="4">
    <source>
        <dbReference type="ARBA" id="ARBA00022643"/>
    </source>
</evidence>
<dbReference type="GO" id="GO:0016491">
    <property type="term" value="F:oxidoreductase activity"/>
    <property type="evidence" value="ECO:0007669"/>
    <property type="project" value="InterPro"/>
</dbReference>
<evidence type="ECO:0000256" key="5">
    <source>
        <dbReference type="ARBA" id="ARBA00038292"/>
    </source>
</evidence>
<evidence type="ECO:0000256" key="1">
    <source>
        <dbReference type="ARBA" id="ARBA00001917"/>
    </source>
</evidence>
<proteinExistence type="inferred from homology"/>